<dbReference type="Proteomes" id="UP000078237">
    <property type="component" value="Unassembled WGS sequence"/>
</dbReference>
<keyword evidence="3" id="KW-1185">Reference proteome</keyword>
<feature type="compositionally biased region" description="Polar residues" evidence="1">
    <location>
        <begin position="73"/>
        <end position="90"/>
    </location>
</feature>
<feature type="compositionally biased region" description="Acidic residues" evidence="1">
    <location>
        <begin position="223"/>
        <end position="238"/>
    </location>
</feature>
<feature type="region of interest" description="Disordered" evidence="1">
    <location>
        <begin position="1"/>
        <end position="112"/>
    </location>
</feature>
<feature type="compositionally biased region" description="Acidic residues" evidence="1">
    <location>
        <begin position="146"/>
        <end position="156"/>
    </location>
</feature>
<accession>A0A175VWI0</accession>
<organism evidence="2 3">
    <name type="scientific">Madurella mycetomatis</name>
    <dbReference type="NCBI Taxonomy" id="100816"/>
    <lineage>
        <taxon>Eukaryota</taxon>
        <taxon>Fungi</taxon>
        <taxon>Dikarya</taxon>
        <taxon>Ascomycota</taxon>
        <taxon>Pezizomycotina</taxon>
        <taxon>Sordariomycetes</taxon>
        <taxon>Sordariomycetidae</taxon>
        <taxon>Sordariales</taxon>
        <taxon>Sordariales incertae sedis</taxon>
        <taxon>Madurella</taxon>
    </lineage>
</organism>
<reference evidence="2 3" key="1">
    <citation type="journal article" date="2016" name="Genome Announc.">
        <title>Genome Sequence of Madurella mycetomatis mm55, Isolated from a Human Mycetoma Case in Sudan.</title>
        <authorList>
            <person name="Smit S."/>
            <person name="Derks M.F."/>
            <person name="Bervoets S."/>
            <person name="Fahal A."/>
            <person name="van Leeuwen W."/>
            <person name="van Belkum A."/>
            <person name="van de Sande W.W."/>
        </authorList>
    </citation>
    <scope>NUCLEOTIDE SEQUENCE [LARGE SCALE GENOMIC DNA]</scope>
    <source>
        <strain evidence="3">mm55</strain>
    </source>
</reference>
<feature type="region of interest" description="Disordered" evidence="1">
    <location>
        <begin position="190"/>
        <end position="249"/>
    </location>
</feature>
<dbReference type="EMBL" id="LCTW02000252">
    <property type="protein sequence ID" value="KXX75733.1"/>
    <property type="molecule type" value="Genomic_DNA"/>
</dbReference>
<evidence type="ECO:0000256" key="1">
    <source>
        <dbReference type="SAM" id="MobiDB-lite"/>
    </source>
</evidence>
<sequence>MDNNKSLLFSAAPSETRHSQPLTASPSPASPRLVPPSTRASGNLPYPPSAPDASFRRRMPATGNAISGDGTFVGTSKTEVDSPSVSYNSHSPPPPLGVQGDRSYNWHTGCGTPRQQLSLAAKKPFASLSDAPALSPCQPSASSTDSDIDDDDDDDISLQSDLSELPLELEGTAPAVVLFTHQPHLRIHHAGTDNDAIGNQTSKTRITKDSRPNLGSKRAAPDSDTDVQSDGESGEDQGDGSGTGHNLSNQEALQATGGPLSCPYRKRNKKRFNYRTHRGCTAPFKTISLVKLEGHERRRATEEPQRKDVEDGITPQVENILIERQGASKVCTWESLWKALFPNDTEIPSQG</sequence>
<name>A0A175VWI0_9PEZI</name>
<gene>
    <name evidence="2" type="ORF">MMYC01_207803</name>
</gene>
<proteinExistence type="predicted"/>
<comment type="caution">
    <text evidence="2">The sequence shown here is derived from an EMBL/GenBank/DDBJ whole genome shotgun (WGS) entry which is preliminary data.</text>
</comment>
<dbReference type="AlphaFoldDB" id="A0A175VWI0"/>
<evidence type="ECO:0000313" key="3">
    <source>
        <dbReference type="Proteomes" id="UP000078237"/>
    </source>
</evidence>
<dbReference type="VEuPathDB" id="FungiDB:MMYC01_207803"/>
<feature type="region of interest" description="Disordered" evidence="1">
    <location>
        <begin position="129"/>
        <end position="165"/>
    </location>
</feature>
<protein>
    <submittedName>
        <fullName evidence="2">Uncharacterized protein</fullName>
    </submittedName>
</protein>
<evidence type="ECO:0000313" key="2">
    <source>
        <dbReference type="EMBL" id="KXX75733.1"/>
    </source>
</evidence>
<dbReference type="OrthoDB" id="610608at2759"/>
<dbReference type="STRING" id="100816.A0A175VWI0"/>